<protein>
    <recommendedName>
        <fullName evidence="3">DUF4472 domain-containing protein</fullName>
    </recommendedName>
</protein>
<dbReference type="InterPro" id="IPR053819">
    <property type="entry name" value="TEADIR3_omega_loop"/>
</dbReference>
<evidence type="ECO:0000313" key="5">
    <source>
        <dbReference type="Proteomes" id="UP000826234"/>
    </source>
</evidence>
<feature type="region of interest" description="Disordered" evidence="2">
    <location>
        <begin position="315"/>
        <end position="334"/>
    </location>
</feature>
<evidence type="ECO:0000256" key="2">
    <source>
        <dbReference type="SAM" id="MobiDB-lite"/>
    </source>
</evidence>
<dbReference type="PANTHER" id="PTHR22106">
    <property type="entry name" value="COILED-COIL DOMAIN-CONTAINING PROTEIN 78"/>
    <property type="match status" value="1"/>
</dbReference>
<dbReference type="Pfam" id="PF14739">
    <property type="entry name" value="DUF4472"/>
    <property type="match status" value="1"/>
</dbReference>
<evidence type="ECO:0000256" key="1">
    <source>
        <dbReference type="SAM" id="Coils"/>
    </source>
</evidence>
<keyword evidence="5" id="KW-1185">Reference proteome</keyword>
<feature type="region of interest" description="Disordered" evidence="2">
    <location>
        <begin position="1"/>
        <end position="61"/>
    </location>
</feature>
<feature type="coiled-coil region" evidence="1">
    <location>
        <begin position="371"/>
        <end position="398"/>
    </location>
</feature>
<proteinExistence type="predicted"/>
<reference evidence="4 5" key="1">
    <citation type="journal article" date="2022" name="Gigascience">
        <title>A chromosome-level genome assembly and annotation of the desert horned lizard, Phrynosoma platyrhinos, provides insight into chromosomal rearrangements among reptiles.</title>
        <authorList>
            <person name="Koochekian N."/>
            <person name="Ascanio A."/>
            <person name="Farleigh K."/>
            <person name="Card D.C."/>
            <person name="Schield D.R."/>
            <person name="Castoe T.A."/>
            <person name="Jezkova T."/>
        </authorList>
    </citation>
    <scope>NUCLEOTIDE SEQUENCE [LARGE SCALE GENOMIC DNA]</scope>
    <source>
        <strain evidence="4">NK-2021</strain>
    </source>
</reference>
<dbReference type="EMBL" id="JAIPUX010000026">
    <property type="protein sequence ID" value="KAH0631820.1"/>
    <property type="molecule type" value="Genomic_DNA"/>
</dbReference>
<dbReference type="Pfam" id="PF15238">
    <property type="entry name" value="TEADIR3"/>
    <property type="match status" value="1"/>
</dbReference>
<gene>
    <name evidence="4" type="ORF">JD844_019654</name>
</gene>
<feature type="compositionally biased region" description="Acidic residues" evidence="2">
    <location>
        <begin position="121"/>
        <end position="130"/>
    </location>
</feature>
<sequence length="440" mass="50070">MIFQDLSEEEEMEEEEEEEGEEEEEEEREAMEMGNNSAGRNPGGKEEDLVAESGLSGTEMPGQLLRFAERISDDIQRYFGRKSKEEGSDACNIYEDSCSPHLSGQVLYYSDLVRISQGKELEEEEEEEEGSPASLKPPEQVDGELRRSFCSKDEAEKLGPLAELFEYGLRRCVKQPFSSDKKLRLKYGHVPPMHSRKLPPSFWKEPSLSPICMLNGNPPDFSDLLANWTSETCQEDLNASQEHTGEGNQQILTLENRILEVELHTEKTTGERDALQERLQALEANRKELADEYLVAKNEELSKELLDLASATNSLRHVPGNLPKSNAQTDEPSDELKRVRALVRRLSARKVRPEDVVASEHERQKLEKSVLLSSQSQLQEIEAENSRLQLQLKELNEEYRSRLVQYITDLAVSISFWVVSYLVDGEWGVLILLPDQILNS</sequence>
<keyword evidence="1" id="KW-0175">Coiled coil</keyword>
<feature type="compositionally biased region" description="Acidic residues" evidence="2">
    <location>
        <begin position="1"/>
        <end position="29"/>
    </location>
</feature>
<evidence type="ECO:0000259" key="3">
    <source>
        <dbReference type="Pfam" id="PF14739"/>
    </source>
</evidence>
<accession>A0ABQ7TQW5</accession>
<organism evidence="4 5">
    <name type="scientific">Phrynosoma platyrhinos</name>
    <name type="common">Desert horned lizard</name>
    <dbReference type="NCBI Taxonomy" id="52577"/>
    <lineage>
        <taxon>Eukaryota</taxon>
        <taxon>Metazoa</taxon>
        <taxon>Chordata</taxon>
        <taxon>Craniata</taxon>
        <taxon>Vertebrata</taxon>
        <taxon>Euteleostomi</taxon>
        <taxon>Lepidosauria</taxon>
        <taxon>Squamata</taxon>
        <taxon>Bifurcata</taxon>
        <taxon>Unidentata</taxon>
        <taxon>Episquamata</taxon>
        <taxon>Toxicofera</taxon>
        <taxon>Iguania</taxon>
        <taxon>Phrynosomatidae</taxon>
        <taxon>Phrynosomatinae</taxon>
        <taxon>Phrynosoma</taxon>
    </lineage>
</organism>
<dbReference type="InterPro" id="IPR029329">
    <property type="entry name" value="DUF4472"/>
</dbReference>
<dbReference type="PANTHER" id="PTHR22106:SF5">
    <property type="entry name" value="COILED-COIL DOMAIN-CONTAINING PROTEIN 78"/>
    <property type="match status" value="1"/>
</dbReference>
<feature type="domain" description="DUF4472" evidence="3">
    <location>
        <begin position="246"/>
        <end position="301"/>
    </location>
</feature>
<comment type="caution">
    <text evidence="4">The sequence shown here is derived from an EMBL/GenBank/DDBJ whole genome shotgun (WGS) entry which is preliminary data.</text>
</comment>
<dbReference type="InterPro" id="IPR039873">
    <property type="entry name" value="CCDC78"/>
</dbReference>
<evidence type="ECO:0000313" key="4">
    <source>
        <dbReference type="EMBL" id="KAH0631820.1"/>
    </source>
</evidence>
<dbReference type="Proteomes" id="UP000826234">
    <property type="component" value="Unassembled WGS sequence"/>
</dbReference>
<name>A0ABQ7TQW5_PHRPL</name>
<feature type="coiled-coil region" evidence="1">
    <location>
        <begin position="265"/>
        <end position="299"/>
    </location>
</feature>
<feature type="region of interest" description="Disordered" evidence="2">
    <location>
        <begin position="118"/>
        <end position="143"/>
    </location>
</feature>